<dbReference type="AlphaFoldDB" id="A0A7L7L751"/>
<dbReference type="Pfam" id="PF03083">
    <property type="entry name" value="MtN3_slv"/>
    <property type="match status" value="1"/>
</dbReference>
<evidence type="ECO:0000256" key="1">
    <source>
        <dbReference type="SAM" id="Phobius"/>
    </source>
</evidence>
<dbReference type="Gene3D" id="1.20.1280.290">
    <property type="match status" value="1"/>
</dbReference>
<organism evidence="2 3">
    <name type="scientific">Adhaeribacter radiodurans</name>
    <dbReference type="NCBI Taxonomy" id="2745197"/>
    <lineage>
        <taxon>Bacteria</taxon>
        <taxon>Pseudomonadati</taxon>
        <taxon>Bacteroidota</taxon>
        <taxon>Cytophagia</taxon>
        <taxon>Cytophagales</taxon>
        <taxon>Hymenobacteraceae</taxon>
        <taxon>Adhaeribacter</taxon>
    </lineage>
</organism>
<dbReference type="Proteomes" id="UP000514509">
    <property type="component" value="Chromosome"/>
</dbReference>
<keyword evidence="1" id="KW-0812">Transmembrane</keyword>
<dbReference type="GO" id="GO:0016020">
    <property type="term" value="C:membrane"/>
    <property type="evidence" value="ECO:0007669"/>
    <property type="project" value="InterPro"/>
</dbReference>
<reference evidence="2 3" key="2">
    <citation type="submission" date="2020-08" db="EMBL/GenBank/DDBJ databases">
        <title>Adhaeribacter dokdonensis sp. nov., isolated from the rhizosphere of Elymus tsukushiensis, a plant native to the Dokdo Islands, Republic of Korea.</title>
        <authorList>
            <person name="Ghim S.Y."/>
        </authorList>
    </citation>
    <scope>NUCLEOTIDE SEQUENCE [LARGE SCALE GENOMIC DNA]</scope>
    <source>
        <strain evidence="2 3">KUDC8001</strain>
    </source>
</reference>
<evidence type="ECO:0000313" key="3">
    <source>
        <dbReference type="Proteomes" id="UP000514509"/>
    </source>
</evidence>
<feature type="transmembrane region" description="Helical" evidence="1">
    <location>
        <begin position="39"/>
        <end position="56"/>
    </location>
</feature>
<dbReference type="GO" id="GO:0051119">
    <property type="term" value="F:sugar transmembrane transporter activity"/>
    <property type="evidence" value="ECO:0007669"/>
    <property type="project" value="InterPro"/>
</dbReference>
<feature type="transmembrane region" description="Helical" evidence="1">
    <location>
        <begin position="62"/>
        <end position="79"/>
    </location>
</feature>
<feature type="transmembrane region" description="Helical" evidence="1">
    <location>
        <begin position="6"/>
        <end position="27"/>
    </location>
</feature>
<name>A0A7L7L751_9BACT</name>
<proteinExistence type="predicted"/>
<accession>A0A7L7L751</accession>
<keyword evidence="3" id="KW-1185">Reference proteome</keyword>
<protein>
    <submittedName>
        <fullName evidence="2">SemiSWEET transporter</fullName>
    </submittedName>
</protein>
<evidence type="ECO:0000313" key="2">
    <source>
        <dbReference type="EMBL" id="QMU28355.1"/>
    </source>
</evidence>
<dbReference type="EMBL" id="CP055153">
    <property type="protein sequence ID" value="QMU28355.1"/>
    <property type="molecule type" value="Genomic_DNA"/>
</dbReference>
<sequence>MDMIQILGLVAGACTSLAAVPQLVKTWKTKEVGDVSTKMFLLYVVGMSLWLTYGIIKSDLPIIITNAIALSFHGMMLYFKMKYRNKDETVPASAQ</sequence>
<dbReference type="InterPro" id="IPR047662">
    <property type="entry name" value="SemiSWEET"/>
</dbReference>
<dbReference type="NCBIfam" id="NF037968">
    <property type="entry name" value="SemiSWEET_2"/>
    <property type="match status" value="1"/>
</dbReference>
<gene>
    <name evidence="2" type="ORF">HUW48_10060</name>
</gene>
<keyword evidence="1" id="KW-0472">Membrane</keyword>
<keyword evidence="1" id="KW-1133">Transmembrane helix</keyword>
<dbReference type="KEGG" id="add:HUW48_10060"/>
<reference evidence="2 3" key="1">
    <citation type="submission" date="2020-06" db="EMBL/GenBank/DDBJ databases">
        <authorList>
            <person name="Hwang Y.J."/>
        </authorList>
    </citation>
    <scope>NUCLEOTIDE SEQUENCE [LARGE SCALE GENOMIC DNA]</scope>
    <source>
        <strain evidence="2 3">KUDC8001</strain>
    </source>
</reference>
<dbReference type="InterPro" id="IPR004316">
    <property type="entry name" value="SWEET_rpt"/>
</dbReference>